<feature type="compositionally biased region" description="Polar residues" evidence="1">
    <location>
        <begin position="630"/>
        <end position="640"/>
    </location>
</feature>
<proteinExistence type="predicted"/>
<gene>
    <name evidence="2" type="ORF">XYLVIOL_LOCUS2709</name>
</gene>
<evidence type="ECO:0000256" key="1">
    <source>
        <dbReference type="SAM" id="MobiDB-lite"/>
    </source>
</evidence>
<dbReference type="Proteomes" id="UP001642520">
    <property type="component" value="Unassembled WGS sequence"/>
</dbReference>
<organism evidence="2 3">
    <name type="scientific">Xylocopa violacea</name>
    <name type="common">Violet carpenter bee</name>
    <name type="synonym">Apis violacea</name>
    <dbReference type="NCBI Taxonomy" id="135666"/>
    <lineage>
        <taxon>Eukaryota</taxon>
        <taxon>Metazoa</taxon>
        <taxon>Ecdysozoa</taxon>
        <taxon>Arthropoda</taxon>
        <taxon>Hexapoda</taxon>
        <taxon>Insecta</taxon>
        <taxon>Pterygota</taxon>
        <taxon>Neoptera</taxon>
        <taxon>Endopterygota</taxon>
        <taxon>Hymenoptera</taxon>
        <taxon>Apocrita</taxon>
        <taxon>Aculeata</taxon>
        <taxon>Apoidea</taxon>
        <taxon>Anthophila</taxon>
        <taxon>Apidae</taxon>
        <taxon>Xylocopa</taxon>
        <taxon>Xylocopa</taxon>
    </lineage>
</organism>
<reference evidence="2 3" key="1">
    <citation type="submission" date="2024-08" db="EMBL/GenBank/DDBJ databases">
        <authorList>
            <person name="Will J Nash"/>
            <person name="Angela Man"/>
            <person name="Seanna McTaggart"/>
            <person name="Kendall Baker"/>
            <person name="Tom Barker"/>
            <person name="Leah Catchpole"/>
            <person name="Alex Durrant"/>
            <person name="Karim Gharbi"/>
            <person name="Naomi Irish"/>
            <person name="Gemy Kaithakottil"/>
            <person name="Debby Ku"/>
            <person name="Aaliyah Providence"/>
            <person name="Felix Shaw"/>
            <person name="David Swarbreck"/>
            <person name="Chris Watkins"/>
            <person name="Ann M. McCartney"/>
            <person name="Giulio Formenti"/>
            <person name="Alice Mouton"/>
            <person name="Noel Vella"/>
            <person name="Bjorn M von Reumont"/>
            <person name="Adriana Vella"/>
            <person name="Wilfried Haerty"/>
        </authorList>
    </citation>
    <scope>NUCLEOTIDE SEQUENCE [LARGE SCALE GENOMIC DNA]</scope>
</reference>
<name>A0ABP1NCZ3_XYLVO</name>
<protein>
    <submittedName>
        <fullName evidence="2">Uncharacterized protein</fullName>
    </submittedName>
</protein>
<feature type="region of interest" description="Disordered" evidence="1">
    <location>
        <begin position="155"/>
        <end position="180"/>
    </location>
</feature>
<keyword evidence="3" id="KW-1185">Reference proteome</keyword>
<evidence type="ECO:0000313" key="3">
    <source>
        <dbReference type="Proteomes" id="UP001642520"/>
    </source>
</evidence>
<feature type="region of interest" description="Disordered" evidence="1">
    <location>
        <begin position="622"/>
        <end position="642"/>
    </location>
</feature>
<accession>A0ABP1NCZ3</accession>
<feature type="compositionally biased region" description="Basic residues" evidence="1">
    <location>
        <begin position="155"/>
        <end position="165"/>
    </location>
</feature>
<comment type="caution">
    <text evidence="2">The sequence shown here is derived from an EMBL/GenBank/DDBJ whole genome shotgun (WGS) entry which is preliminary data.</text>
</comment>
<evidence type="ECO:0000313" key="2">
    <source>
        <dbReference type="EMBL" id="CAL7937441.1"/>
    </source>
</evidence>
<dbReference type="EMBL" id="CAXAJV020001288">
    <property type="protein sequence ID" value="CAL7937441.1"/>
    <property type="molecule type" value="Genomic_DNA"/>
</dbReference>
<sequence>MPLDIDLLLRRYACNSNMAKSIKEVLGKADDPVSEATMREPLLELGAAHKICTFLKESSSKHSLFSTLRFYDTLTKVDSLIRGYSKETLQEFLSIDPSMKQCKYCGVISCRRSSNVSVKSPRSPPKTSYFLSTKILPDIAKNGDDKLVTRGRVRRNSSKKERVTKRAGNDCDVQENTNSSIRKHKDDEKICFSKELSLNVDRENKSRVNSPQKIEIMAAERENDGETRETRSNSEKTLEINETELQSHLRNLQTTEQSHNVIINDKFKNGVSQQLKIISNSEGNDKAKNYTVANVKNNLLYDSYFNRLNYTSDFIHYAPNKKLIKQETLSNSPLSVHKSEEKILKDIHYESSQSHLDDIVDQDCASLNDKKTTEPSTINEQNQITNVVEDTTSFLDAPMNSKREKLISEYDYKHSKDPNSKRNFVLRRNSDCNPYPNSEYLIRHKFMPSNKAIKNRDKSSNILSNNSQNYLEQCKHMEPVKNIQQLSSPYLMEDDSLENCLKASRTLELPNESNTTVCSSSSAENMIRKWIKLPENNILPIDEKQRSLQVHSGVFLKNDPSKQAISNAVNGSFKFWNSQESIKHKMDAQGSNEIQIRGSKKSLRKHLFGCFKNIMSTKSIKSKEIDQNAKPPSSSNNNLSGEGVKDISRRIIYRESSLKDAINNNEEYDKVNGILLLYRKILEGTEGMDWQSFQRFVECIHPSHKDSWRDICKSINDNAKRMADENGGSTEICIEISSATSGGQRHETETRGDEIVFEMDITLGDVERCLGSQRAFSEKEQLHGLKSASEVTKV</sequence>